<reference evidence="6" key="1">
    <citation type="journal article" date="2019" name="Int. J. Syst. Evol. Microbiol.">
        <title>The Global Catalogue of Microorganisms (GCM) 10K type strain sequencing project: providing services to taxonomists for standard genome sequencing and annotation.</title>
        <authorList>
            <consortium name="The Broad Institute Genomics Platform"/>
            <consortium name="The Broad Institute Genome Sequencing Center for Infectious Disease"/>
            <person name="Wu L."/>
            <person name="Ma J."/>
        </authorList>
    </citation>
    <scope>NUCLEOTIDE SEQUENCE [LARGE SCALE GENOMIC DNA]</scope>
    <source>
        <strain evidence="6">CCUG 38813</strain>
    </source>
</reference>
<keyword evidence="2" id="KW-1133">Transmembrane helix</keyword>
<dbReference type="EMBL" id="JBHSMS010000040">
    <property type="protein sequence ID" value="MFC5512155.1"/>
    <property type="molecule type" value="Genomic_DNA"/>
</dbReference>
<feature type="compositionally biased region" description="Low complexity" evidence="1">
    <location>
        <begin position="259"/>
        <end position="278"/>
    </location>
</feature>
<evidence type="ECO:0000313" key="6">
    <source>
        <dbReference type="Proteomes" id="UP001596031"/>
    </source>
</evidence>
<feature type="transmembrane region" description="Helical" evidence="2">
    <location>
        <begin position="296"/>
        <end position="317"/>
    </location>
</feature>
<feature type="region of interest" description="Disordered" evidence="1">
    <location>
        <begin position="361"/>
        <end position="394"/>
    </location>
</feature>
<evidence type="ECO:0000256" key="1">
    <source>
        <dbReference type="SAM" id="MobiDB-lite"/>
    </source>
</evidence>
<keyword evidence="2" id="KW-0472">Membrane</keyword>
<dbReference type="InterPro" id="IPR057840">
    <property type="entry name" value="FimV_N"/>
</dbReference>
<feature type="domain" description="FimV N-terminal" evidence="4">
    <location>
        <begin position="25"/>
        <end position="128"/>
    </location>
</feature>
<protein>
    <recommendedName>
        <fullName evidence="4">FimV N-terminal domain-containing protein</fullName>
    </recommendedName>
</protein>
<feature type="region of interest" description="Disordered" evidence="1">
    <location>
        <begin position="248"/>
        <end position="294"/>
    </location>
</feature>
<keyword evidence="6" id="KW-1185">Reference proteome</keyword>
<dbReference type="Proteomes" id="UP001596031">
    <property type="component" value="Unassembled WGS sequence"/>
</dbReference>
<name>A0ABW0PI10_9BURK</name>
<dbReference type="Pfam" id="PF25800">
    <property type="entry name" value="FimV_N"/>
    <property type="match status" value="1"/>
</dbReference>
<evidence type="ECO:0000313" key="5">
    <source>
        <dbReference type="EMBL" id="MFC5512155.1"/>
    </source>
</evidence>
<sequence>MAFRTLTLFSSLLLAAATAAGHAAELGDAQVRSHIGQALVADVELTLVEEPGKPVAVRLAHADVYRGANIAMPPVLSSLAMTVMRRDGRQFLHLTSLKPVESRHLHLYLELADGGQRSVRLVTLWLTPDPNPAPPPPPVPETPKLQPAPQLPAPARAPVPAPRLAAALHAGEEYVEAGGPTPPVPRKAAPRPAPVKKAAAPMKAAAEAPSCAPQAPSAHVDACVALGEKNTALHRQLDRLEDKVKLLQGTAPPAPPRPVAASAPAAQATPGDAPTGAPRIHRKPKKAEPPAPDTPWQLIGAGLAAMLALGALVLMLLRRRHGAGFGKIAALHKPAKLPKAAPVPGAPTPHFMAAVKARLMPGRGKGTPSKAAEPVLDDAISQPEQGTHESITHP</sequence>
<evidence type="ECO:0000259" key="4">
    <source>
        <dbReference type="Pfam" id="PF25800"/>
    </source>
</evidence>
<feature type="chain" id="PRO_5046950316" description="FimV N-terminal domain-containing protein" evidence="3">
    <location>
        <begin position="24"/>
        <end position="394"/>
    </location>
</feature>
<proteinExistence type="predicted"/>
<organism evidence="5 6">
    <name type="scientific">Massilia jejuensis</name>
    <dbReference type="NCBI Taxonomy" id="648894"/>
    <lineage>
        <taxon>Bacteria</taxon>
        <taxon>Pseudomonadati</taxon>
        <taxon>Pseudomonadota</taxon>
        <taxon>Betaproteobacteria</taxon>
        <taxon>Burkholderiales</taxon>
        <taxon>Oxalobacteraceae</taxon>
        <taxon>Telluria group</taxon>
        <taxon>Massilia</taxon>
    </lineage>
</organism>
<keyword evidence="2" id="KW-0812">Transmembrane</keyword>
<accession>A0ABW0PI10</accession>
<dbReference type="RefSeq" id="WP_379722085.1">
    <property type="nucleotide sequence ID" value="NZ_JBHSMS010000040.1"/>
</dbReference>
<evidence type="ECO:0000256" key="2">
    <source>
        <dbReference type="SAM" id="Phobius"/>
    </source>
</evidence>
<feature type="signal peptide" evidence="3">
    <location>
        <begin position="1"/>
        <end position="23"/>
    </location>
</feature>
<comment type="caution">
    <text evidence="5">The sequence shown here is derived from an EMBL/GenBank/DDBJ whole genome shotgun (WGS) entry which is preliminary data.</text>
</comment>
<feature type="compositionally biased region" description="Pro residues" evidence="1">
    <location>
        <begin position="129"/>
        <end position="141"/>
    </location>
</feature>
<gene>
    <name evidence="5" type="ORF">ACFPOU_13590</name>
</gene>
<feature type="region of interest" description="Disordered" evidence="1">
    <location>
        <begin position="128"/>
        <end position="156"/>
    </location>
</feature>
<keyword evidence="3" id="KW-0732">Signal</keyword>
<evidence type="ECO:0000256" key="3">
    <source>
        <dbReference type="SAM" id="SignalP"/>
    </source>
</evidence>